<dbReference type="KEGG" id="haj:DU500_00705"/>
<organism evidence="1 2">
    <name type="scientific">Haloplanus rubicundus</name>
    <dbReference type="NCBI Taxonomy" id="1547898"/>
    <lineage>
        <taxon>Archaea</taxon>
        <taxon>Methanobacteriati</taxon>
        <taxon>Methanobacteriota</taxon>
        <taxon>Stenosarchaea group</taxon>
        <taxon>Halobacteria</taxon>
        <taxon>Halobacteriales</taxon>
        <taxon>Haloferacaceae</taxon>
        <taxon>Haloplanus</taxon>
    </lineage>
</organism>
<keyword evidence="2" id="KW-1185">Reference proteome</keyword>
<dbReference type="AlphaFoldDB" id="A0A345DYP0"/>
<name>A0A345DYP0_9EURY</name>
<dbReference type="Proteomes" id="UP000253273">
    <property type="component" value="Chromosome"/>
</dbReference>
<protein>
    <submittedName>
        <fullName evidence="1">CTP synthetase</fullName>
    </submittedName>
</protein>
<sequence>MTRAILAGPDRDGLGTALEVQGIDVTRVEGVLTAPVLDDAGVADADLFVLTDLDEATAISVVKDRNPDVRVVVYSHDSLPNFARGQTDLAMDPDLFGVDMVAEELA</sequence>
<dbReference type="EMBL" id="CP031150">
    <property type="protein sequence ID" value="AXG05062.1"/>
    <property type="molecule type" value="Genomic_DNA"/>
</dbReference>
<dbReference type="GeneID" id="37281860"/>
<dbReference type="OrthoDB" id="302988at2157"/>
<evidence type="ECO:0000313" key="1">
    <source>
        <dbReference type="EMBL" id="AXG05062.1"/>
    </source>
</evidence>
<accession>A0A345DYP0</accession>
<dbReference type="InterPro" id="IPR055550">
    <property type="entry name" value="DUF7126"/>
</dbReference>
<dbReference type="RefSeq" id="WP_114584217.1">
    <property type="nucleotide sequence ID" value="NZ_CP031150.1"/>
</dbReference>
<evidence type="ECO:0000313" key="2">
    <source>
        <dbReference type="Proteomes" id="UP000253273"/>
    </source>
</evidence>
<dbReference type="Pfam" id="PF23443">
    <property type="entry name" value="DUF7126"/>
    <property type="match status" value="1"/>
</dbReference>
<gene>
    <name evidence="1" type="ORF">DU500_00705</name>
</gene>
<proteinExistence type="predicted"/>
<reference evidence="1 2" key="1">
    <citation type="submission" date="2018-07" db="EMBL/GenBank/DDBJ databases">
        <title>Genome sequences of Haloplanus sp. CBA1113.</title>
        <authorList>
            <person name="Kim Y.B."/>
            <person name="Roh S.W."/>
        </authorList>
    </citation>
    <scope>NUCLEOTIDE SEQUENCE [LARGE SCALE GENOMIC DNA]</scope>
    <source>
        <strain evidence="1 2">CBA1113</strain>
    </source>
</reference>